<dbReference type="AlphaFoldDB" id="A0AAX3BCV0"/>
<dbReference type="KEGG" id="taqu:KDW03_11675"/>
<accession>A0AAX3BCV0</accession>
<keyword evidence="2" id="KW-1185">Reference proteome</keyword>
<gene>
    <name evidence="1" type="ORF">KDW03_11675</name>
</gene>
<dbReference type="RefSeq" id="WP_271435255.1">
    <property type="nucleotide sequence ID" value="NZ_CP073355.1"/>
</dbReference>
<name>A0AAX3BCV0_9SPIR</name>
<dbReference type="Proteomes" id="UP001056539">
    <property type="component" value="Chromosome"/>
</dbReference>
<evidence type="ECO:0000313" key="1">
    <source>
        <dbReference type="EMBL" id="URA10123.1"/>
    </source>
</evidence>
<evidence type="ECO:0000313" key="2">
    <source>
        <dbReference type="Proteomes" id="UP001056539"/>
    </source>
</evidence>
<organism evidence="1 2">
    <name type="scientific">Thermospira aquatica</name>
    <dbReference type="NCBI Taxonomy" id="2828656"/>
    <lineage>
        <taxon>Bacteria</taxon>
        <taxon>Pseudomonadati</taxon>
        <taxon>Spirochaetota</taxon>
        <taxon>Spirochaetia</taxon>
        <taxon>Brevinematales</taxon>
        <taxon>Thermospiraceae</taxon>
        <taxon>Thermospira</taxon>
    </lineage>
</organism>
<dbReference type="SUPFAM" id="SSF160527">
    <property type="entry name" value="V-type ATPase subunit E-like"/>
    <property type="match status" value="1"/>
</dbReference>
<reference evidence="1" key="2">
    <citation type="submission" date="2022-06" db="EMBL/GenBank/DDBJ databases">
        <title>Thermospira aquatica gen. nov., sp. nov.</title>
        <authorList>
            <person name="Ben Ali Gam Z."/>
            <person name="Labat M."/>
        </authorList>
    </citation>
    <scope>NUCLEOTIDE SEQUENCE</scope>
    <source>
        <strain evidence="1">F1F22</strain>
    </source>
</reference>
<sequence length="201" mass="23835">MALEDILASIRETHDVTKAHLLSQAEYQAGQILSQKKAQLEEWKQKEERLWKEKIERESNSRRQHVDILLEQEKKRAFYEGALALYEESIQTVLEDLHKEKSNYLRFLTMCIQRAAREWTTQEMTIVLAEKEANLFEDIKKKIPLKLSLETLPGLLGGVICRYHQEEINFSFEEIREMMRNPMIQWIYQKVGETHESRNNG</sequence>
<dbReference type="Gene3D" id="3.30.2320.30">
    <property type="entry name" value="ATP synthase, E subunit, C-terminal"/>
    <property type="match status" value="1"/>
</dbReference>
<proteinExistence type="predicted"/>
<evidence type="ECO:0008006" key="3">
    <source>
        <dbReference type="Google" id="ProtNLM"/>
    </source>
</evidence>
<protein>
    <recommendedName>
        <fullName evidence="3">V-type ATP synthase subunit E</fullName>
    </recommendedName>
</protein>
<dbReference type="InterPro" id="IPR038495">
    <property type="entry name" value="ATPase_E_C"/>
</dbReference>
<reference evidence="1" key="1">
    <citation type="submission" date="2021-04" db="EMBL/GenBank/DDBJ databases">
        <authorList>
            <person name="Postec A."/>
        </authorList>
    </citation>
    <scope>NUCLEOTIDE SEQUENCE</scope>
    <source>
        <strain evidence="1">F1F22</strain>
    </source>
</reference>
<dbReference type="EMBL" id="CP073355">
    <property type="protein sequence ID" value="URA10123.1"/>
    <property type="molecule type" value="Genomic_DNA"/>
</dbReference>